<keyword evidence="4" id="KW-1185">Reference proteome</keyword>
<dbReference type="PROSITE" id="PS00463">
    <property type="entry name" value="ZN2_CY6_FUNGAL_1"/>
    <property type="match status" value="1"/>
</dbReference>
<dbReference type="PANTHER" id="PTHR38111">
    <property type="entry name" value="ZN(2)-C6 FUNGAL-TYPE DOMAIN-CONTAINING PROTEIN-RELATED"/>
    <property type="match status" value="1"/>
</dbReference>
<gene>
    <name evidence="3" type="ORF">M011DRAFT_395178</name>
</gene>
<proteinExistence type="predicted"/>
<dbReference type="InterPro" id="IPR001138">
    <property type="entry name" value="Zn2Cys6_DnaBD"/>
</dbReference>
<feature type="domain" description="Zn(2)-C6 fungal-type" evidence="2">
    <location>
        <begin position="7"/>
        <end position="35"/>
    </location>
</feature>
<evidence type="ECO:0000313" key="4">
    <source>
        <dbReference type="Proteomes" id="UP000799440"/>
    </source>
</evidence>
<dbReference type="SUPFAM" id="SSF57701">
    <property type="entry name" value="Zn2/Cys6 DNA-binding domain"/>
    <property type="match status" value="1"/>
</dbReference>
<dbReference type="EMBL" id="MU006562">
    <property type="protein sequence ID" value="KAF2751442.1"/>
    <property type="molecule type" value="Genomic_DNA"/>
</dbReference>
<dbReference type="Pfam" id="PF00172">
    <property type="entry name" value="Zn_clus"/>
    <property type="match status" value="1"/>
</dbReference>
<dbReference type="GO" id="GO:0000981">
    <property type="term" value="F:DNA-binding transcription factor activity, RNA polymerase II-specific"/>
    <property type="evidence" value="ECO:0007669"/>
    <property type="project" value="InterPro"/>
</dbReference>
<dbReference type="InterPro" id="IPR036864">
    <property type="entry name" value="Zn2-C6_fun-type_DNA-bd_sf"/>
</dbReference>
<organism evidence="3 4">
    <name type="scientific">Sporormia fimetaria CBS 119925</name>
    <dbReference type="NCBI Taxonomy" id="1340428"/>
    <lineage>
        <taxon>Eukaryota</taxon>
        <taxon>Fungi</taxon>
        <taxon>Dikarya</taxon>
        <taxon>Ascomycota</taxon>
        <taxon>Pezizomycotina</taxon>
        <taxon>Dothideomycetes</taxon>
        <taxon>Pleosporomycetidae</taxon>
        <taxon>Pleosporales</taxon>
        <taxon>Sporormiaceae</taxon>
        <taxon>Sporormia</taxon>
    </lineage>
</organism>
<dbReference type="GO" id="GO:0008270">
    <property type="term" value="F:zinc ion binding"/>
    <property type="evidence" value="ECO:0007669"/>
    <property type="project" value="InterPro"/>
</dbReference>
<dbReference type="OrthoDB" id="4491390at2759"/>
<accession>A0A6A6VLE9</accession>
<evidence type="ECO:0000259" key="2">
    <source>
        <dbReference type="PROSITE" id="PS50048"/>
    </source>
</evidence>
<evidence type="ECO:0000256" key="1">
    <source>
        <dbReference type="ARBA" id="ARBA00023242"/>
    </source>
</evidence>
<dbReference type="InterPro" id="IPR053178">
    <property type="entry name" value="Osmoadaptation_assoc"/>
</dbReference>
<keyword evidence="1" id="KW-0539">Nucleus</keyword>
<dbReference type="PROSITE" id="PS50048">
    <property type="entry name" value="ZN2_CY6_FUNGAL_2"/>
    <property type="match status" value="1"/>
</dbReference>
<sequence>MPKRSHGCFECRKRKVRCDETKPECMTCLRRGTKCPGYRPPQSFILHTFDKDSDRPGIIKEDEERYKYANHEEAQDHAQPVGDLSPSKARPLDAPLPRPVSQSAMDRVQFLSSFLSLYLPKWKGEVLTPPSAMMLYLPGLPSSKNVFSSALDAVSMAQLAVDNKNYPLIYRTRSTYGTALSVLLRAIMDPRDSLADETLLATYMLGLYEIFVGVTGGHGFFYHVQGLLHLLRLRGPASIKSQMAVDVFHGVRYNSLSIGYRMRKASILDTPEWLAVTAKSAKNDPYVSLIDIAISIPRLLERTDKLARAQAPPEDFEKLIYDSQIVADRAFEWLAKFETDGPLFWRVPIDDMEGFLKQFNDRTFDPVFQFKTFATFTTLINYWMAMLILRSNTFGLLRKFRKLEPKQLFLWDRELSGYADSICRTVPYGCRPSSGYCGRFGTLTPLVVAKKYYEAKKAEREIAWCDMVYFGKNVPGLYSPPPETNKGIVRHVQNSTRYIL</sequence>
<dbReference type="CDD" id="cd00067">
    <property type="entry name" value="GAL4"/>
    <property type="match status" value="1"/>
</dbReference>
<evidence type="ECO:0000313" key="3">
    <source>
        <dbReference type="EMBL" id="KAF2751442.1"/>
    </source>
</evidence>
<dbReference type="Proteomes" id="UP000799440">
    <property type="component" value="Unassembled WGS sequence"/>
</dbReference>
<dbReference type="AlphaFoldDB" id="A0A6A6VLE9"/>
<dbReference type="SMART" id="SM00066">
    <property type="entry name" value="GAL4"/>
    <property type="match status" value="1"/>
</dbReference>
<name>A0A6A6VLE9_9PLEO</name>
<protein>
    <recommendedName>
        <fullName evidence="2">Zn(2)-C6 fungal-type domain-containing protein</fullName>
    </recommendedName>
</protein>
<dbReference type="Gene3D" id="4.10.240.10">
    <property type="entry name" value="Zn(2)-C6 fungal-type DNA-binding domain"/>
    <property type="match status" value="1"/>
</dbReference>
<dbReference type="PANTHER" id="PTHR38111:SF2">
    <property type="entry name" value="FINGER DOMAIN PROTEIN, PUTATIVE (AFU_ORTHOLOGUE AFUA_1G01560)-RELATED"/>
    <property type="match status" value="1"/>
</dbReference>
<reference evidence="3" key="1">
    <citation type="journal article" date="2020" name="Stud. Mycol.">
        <title>101 Dothideomycetes genomes: a test case for predicting lifestyles and emergence of pathogens.</title>
        <authorList>
            <person name="Haridas S."/>
            <person name="Albert R."/>
            <person name="Binder M."/>
            <person name="Bloem J."/>
            <person name="Labutti K."/>
            <person name="Salamov A."/>
            <person name="Andreopoulos B."/>
            <person name="Baker S."/>
            <person name="Barry K."/>
            <person name="Bills G."/>
            <person name="Bluhm B."/>
            <person name="Cannon C."/>
            <person name="Castanera R."/>
            <person name="Culley D."/>
            <person name="Daum C."/>
            <person name="Ezra D."/>
            <person name="Gonzalez J."/>
            <person name="Henrissat B."/>
            <person name="Kuo A."/>
            <person name="Liang C."/>
            <person name="Lipzen A."/>
            <person name="Lutzoni F."/>
            <person name="Magnuson J."/>
            <person name="Mondo S."/>
            <person name="Nolan M."/>
            <person name="Ohm R."/>
            <person name="Pangilinan J."/>
            <person name="Park H.-J."/>
            <person name="Ramirez L."/>
            <person name="Alfaro M."/>
            <person name="Sun H."/>
            <person name="Tritt A."/>
            <person name="Yoshinaga Y."/>
            <person name="Zwiers L.-H."/>
            <person name="Turgeon B."/>
            <person name="Goodwin S."/>
            <person name="Spatafora J."/>
            <person name="Crous P."/>
            <person name="Grigoriev I."/>
        </authorList>
    </citation>
    <scope>NUCLEOTIDE SEQUENCE</scope>
    <source>
        <strain evidence="3">CBS 119925</strain>
    </source>
</reference>